<reference evidence="3" key="1">
    <citation type="submission" date="2019-01" db="EMBL/GenBank/DDBJ databases">
        <title>Draft genome sequences of three monokaryotic isolates of the white-rot basidiomycete fungus Dichomitus squalens.</title>
        <authorList>
            <consortium name="DOE Joint Genome Institute"/>
            <person name="Lopez S.C."/>
            <person name="Andreopoulos B."/>
            <person name="Pangilinan J."/>
            <person name="Lipzen A."/>
            <person name="Riley R."/>
            <person name="Ahrendt S."/>
            <person name="Ng V."/>
            <person name="Barry K."/>
            <person name="Daum C."/>
            <person name="Grigoriev I.V."/>
            <person name="Hilden K.S."/>
            <person name="Makela M.R."/>
            <person name="de Vries R.P."/>
        </authorList>
    </citation>
    <scope>NUCLEOTIDE SEQUENCE [LARGE SCALE GENOMIC DNA]</scope>
    <source>
        <strain evidence="3">OM18370.1</strain>
    </source>
</reference>
<feature type="compositionally biased region" description="Low complexity" evidence="1">
    <location>
        <begin position="142"/>
        <end position="179"/>
    </location>
</feature>
<gene>
    <name evidence="3" type="ORF">BD311DRAFT_48189</name>
</gene>
<dbReference type="EMBL" id="ML143492">
    <property type="protein sequence ID" value="TBU23912.1"/>
    <property type="molecule type" value="Genomic_DNA"/>
</dbReference>
<dbReference type="AlphaFoldDB" id="A0A4Q9MD56"/>
<feature type="compositionally biased region" description="Basic and acidic residues" evidence="1">
    <location>
        <begin position="197"/>
        <end position="207"/>
    </location>
</feature>
<protein>
    <recommendedName>
        <fullName evidence="2">DUF6699 domain-containing protein</fullName>
    </recommendedName>
</protein>
<accession>A0A4Q9MD56</accession>
<evidence type="ECO:0000256" key="1">
    <source>
        <dbReference type="SAM" id="MobiDB-lite"/>
    </source>
</evidence>
<feature type="compositionally biased region" description="Polar residues" evidence="1">
    <location>
        <begin position="180"/>
        <end position="192"/>
    </location>
</feature>
<dbReference type="Proteomes" id="UP000292957">
    <property type="component" value="Unassembled WGS sequence"/>
</dbReference>
<dbReference type="Pfam" id="PF20415">
    <property type="entry name" value="DUF6699"/>
    <property type="match status" value="1"/>
</dbReference>
<evidence type="ECO:0000313" key="3">
    <source>
        <dbReference type="EMBL" id="TBU23912.1"/>
    </source>
</evidence>
<sequence length="358" mass="39224">MATHAGRLPTRPSHKVTFSGSDTIHLLSPPNGSLSVPATPLQPTVHYPDTQLHAITAMSTTGLGAQQWYGLQQHSFPVASPAQYAQPAYPANYIRHYPSGHAEQYAVYSVNQYAAGPGTVGGFVGMGDRSDVGHGCPPPTTHTPISCPAPLLANLSLPSTPSETPLSRSPQSSPPRTLQDSPRPQSSSSWGTPSPEPDARAGRDSDVSPHLQKFALKWDVRGDRLKSLDNPPWFSEPAFRSGRTSCELSFKADSERWSIQVPESRRGRALTVWDVLCAIDTELWEELEAHDFYKGHPRFDDANLERSYRHLGDQDRETNTFRSVDFFLEDGSDFLGLKEDVEKRPGAFIVVIGSTPSP</sequence>
<feature type="domain" description="DUF6699" evidence="2">
    <location>
        <begin position="216"/>
        <end position="337"/>
    </location>
</feature>
<feature type="region of interest" description="Disordered" evidence="1">
    <location>
        <begin position="134"/>
        <end position="208"/>
    </location>
</feature>
<proteinExistence type="predicted"/>
<name>A0A4Q9MD56_9APHY</name>
<organism evidence="3">
    <name type="scientific">Dichomitus squalens</name>
    <dbReference type="NCBI Taxonomy" id="114155"/>
    <lineage>
        <taxon>Eukaryota</taxon>
        <taxon>Fungi</taxon>
        <taxon>Dikarya</taxon>
        <taxon>Basidiomycota</taxon>
        <taxon>Agaricomycotina</taxon>
        <taxon>Agaricomycetes</taxon>
        <taxon>Polyporales</taxon>
        <taxon>Polyporaceae</taxon>
        <taxon>Dichomitus</taxon>
    </lineage>
</organism>
<dbReference type="OrthoDB" id="2756599at2759"/>
<evidence type="ECO:0000259" key="2">
    <source>
        <dbReference type="Pfam" id="PF20415"/>
    </source>
</evidence>
<dbReference type="InterPro" id="IPR046522">
    <property type="entry name" value="DUF6699"/>
</dbReference>